<evidence type="ECO:0000313" key="1">
    <source>
        <dbReference type="EnsemblPlants" id="cds.evm.model.06.492"/>
    </source>
</evidence>
<dbReference type="PANTHER" id="PTHR33233:SF17">
    <property type="entry name" value="DUF4283 DOMAIN-CONTAINING PROTEIN"/>
    <property type="match status" value="1"/>
</dbReference>
<organism evidence="1 2">
    <name type="scientific">Cannabis sativa</name>
    <name type="common">Hemp</name>
    <name type="synonym">Marijuana</name>
    <dbReference type="NCBI Taxonomy" id="3483"/>
    <lineage>
        <taxon>Eukaryota</taxon>
        <taxon>Viridiplantae</taxon>
        <taxon>Streptophyta</taxon>
        <taxon>Embryophyta</taxon>
        <taxon>Tracheophyta</taxon>
        <taxon>Spermatophyta</taxon>
        <taxon>Magnoliopsida</taxon>
        <taxon>eudicotyledons</taxon>
        <taxon>Gunneridae</taxon>
        <taxon>Pentapetalae</taxon>
        <taxon>rosids</taxon>
        <taxon>fabids</taxon>
        <taxon>Rosales</taxon>
        <taxon>Cannabaceae</taxon>
        <taxon>Cannabis</taxon>
    </lineage>
</organism>
<dbReference type="Proteomes" id="UP000596661">
    <property type="component" value="Chromosome 6"/>
</dbReference>
<dbReference type="AlphaFoldDB" id="A0A803PYL3"/>
<reference evidence="1" key="2">
    <citation type="submission" date="2021-03" db="UniProtKB">
        <authorList>
            <consortium name="EnsemblPlants"/>
        </authorList>
    </citation>
    <scope>IDENTIFICATION</scope>
</reference>
<name>A0A803PYL3_CANSA</name>
<dbReference type="Gene3D" id="3.60.10.10">
    <property type="entry name" value="Endonuclease/exonuclease/phosphatase"/>
    <property type="match status" value="1"/>
</dbReference>
<dbReference type="InterPro" id="IPR036691">
    <property type="entry name" value="Endo/exonu/phosph_ase_sf"/>
</dbReference>
<dbReference type="EMBL" id="UZAU01000565">
    <property type="status" value="NOT_ANNOTATED_CDS"/>
    <property type="molecule type" value="Genomic_DNA"/>
</dbReference>
<evidence type="ECO:0000313" key="2">
    <source>
        <dbReference type="Proteomes" id="UP000596661"/>
    </source>
</evidence>
<protein>
    <recommendedName>
        <fullName evidence="3">DUF4283 domain-containing protein</fullName>
    </recommendedName>
</protein>
<dbReference type="SUPFAM" id="SSF56219">
    <property type="entry name" value="DNase I-like"/>
    <property type="match status" value="1"/>
</dbReference>
<dbReference type="Gramene" id="evm.model.06.492">
    <property type="protein sequence ID" value="cds.evm.model.06.492"/>
    <property type="gene ID" value="evm.TU.06.492"/>
</dbReference>
<evidence type="ECO:0008006" key="3">
    <source>
        <dbReference type="Google" id="ProtNLM"/>
    </source>
</evidence>
<proteinExistence type="predicted"/>
<reference evidence="1" key="1">
    <citation type="submission" date="2018-11" db="EMBL/GenBank/DDBJ databases">
        <authorList>
            <person name="Grassa J C."/>
        </authorList>
    </citation>
    <scope>NUCLEOTIDE SEQUENCE [LARGE SCALE GENOMIC DNA]</scope>
</reference>
<keyword evidence="2" id="KW-1185">Reference proteome</keyword>
<dbReference type="EnsemblPlants" id="evm.model.06.492">
    <property type="protein sequence ID" value="cds.evm.model.06.492"/>
    <property type="gene ID" value="evm.TU.06.492"/>
</dbReference>
<accession>A0A803PYL3</accession>
<dbReference type="PANTHER" id="PTHR33233">
    <property type="entry name" value="ENDONUCLEASE/EXONUCLEASE/PHOSPHATASE"/>
    <property type="match status" value="1"/>
</dbReference>
<dbReference type="OMA" id="KSINGCE"/>
<sequence>MAKKRRTIRKLAPTSAESIEFAKEPHDSFDILESDLGLEPVLNSTVRSPISNNWAEEVGKEFQANLSEIWSQFKANEVPNPCTRLSFAEPIKVGDQLVAKLDLDEVEIEASYWKNVIVCIVLGVNPPFKVFEGFVKRVWGNMGIEKVVRMNSGFTLVKFRDEVTRDLVREVSVIHFDKKTSCASSLVCRNGFSSNDKLSSSMDSDKWSWSPILGKEKPRCSLADYNKEKLKVWKKKQPGVCKEDKKEAPNMESVTGDEMKSINGCETAAEEEKAKLASQADMEKTGSGVEILDEDTQLVHCRVKFSGKKVSFLTTVVYGSNSMDERTNLWQKLEGYGLIHEPWIIFGDFNAMSSFQDRNGGRPVQAKDILDAQTWLANGQVQEFKCSGASYTWNNKHAVG</sequence>